<evidence type="ECO:0000313" key="7">
    <source>
        <dbReference type="EMBL" id="QSX76074.1"/>
    </source>
</evidence>
<evidence type="ECO:0000256" key="3">
    <source>
        <dbReference type="ARBA" id="ARBA00008571"/>
    </source>
</evidence>
<evidence type="ECO:0000256" key="2">
    <source>
        <dbReference type="ARBA" id="ARBA00004496"/>
    </source>
</evidence>
<dbReference type="EMBL" id="CP071517">
    <property type="protein sequence ID" value="QSX76074.1"/>
    <property type="molecule type" value="Genomic_DNA"/>
</dbReference>
<keyword evidence="8" id="KW-1185">Reference proteome</keyword>
<accession>A0ABX7RD48</accession>
<evidence type="ECO:0000256" key="1">
    <source>
        <dbReference type="ARBA" id="ARBA00003135"/>
    </source>
</evidence>
<keyword evidence="5" id="KW-0963">Cytoplasm</keyword>
<dbReference type="Gene3D" id="1.10.150.250">
    <property type="entry name" value="Flavinator of succinate dehydrogenase"/>
    <property type="match status" value="1"/>
</dbReference>
<comment type="function">
    <text evidence="1">An FAD assembly protein, which accelerates covalent attachment of the cofactor into other proteins. Plays an essential role in the assembly of succinate dehydrogenase (SDH, respiratory complex II), an enzyme complex that is a component of both the tricarboxylic acid cycle and the electron transport chain, and which couples the oxidation of succinate to fumarate with the reduction of ubiquinone (coenzyme Q) to ubiquinol. Required for flavinylation (covalent attachment of FAD) of the flavoprotein subunit SdhA of SDH and other flavinylated proteins as well.</text>
</comment>
<evidence type="ECO:0000313" key="8">
    <source>
        <dbReference type="Proteomes" id="UP000663400"/>
    </source>
</evidence>
<dbReference type="PANTHER" id="PTHR39585:SF1">
    <property type="entry name" value="FAD ASSEMBLY FACTOR SDHE"/>
    <property type="match status" value="1"/>
</dbReference>
<keyword evidence="6" id="KW-0143">Chaperone</keyword>
<evidence type="ECO:0000256" key="5">
    <source>
        <dbReference type="ARBA" id="ARBA00022490"/>
    </source>
</evidence>
<dbReference type="SUPFAM" id="SSF109910">
    <property type="entry name" value="YgfY-like"/>
    <property type="match status" value="1"/>
</dbReference>
<organism evidence="7 8">
    <name type="scientific">Lysobacter arenosi</name>
    <dbReference type="NCBI Taxonomy" id="2795387"/>
    <lineage>
        <taxon>Bacteria</taxon>
        <taxon>Pseudomonadati</taxon>
        <taxon>Pseudomonadota</taxon>
        <taxon>Gammaproteobacteria</taxon>
        <taxon>Lysobacterales</taxon>
        <taxon>Lysobacteraceae</taxon>
        <taxon>Lysobacter</taxon>
    </lineage>
</organism>
<gene>
    <name evidence="7" type="ORF">HIV01_006145</name>
</gene>
<dbReference type="Pfam" id="PF03937">
    <property type="entry name" value="Sdh5"/>
    <property type="match status" value="1"/>
</dbReference>
<reference evidence="7 8" key="1">
    <citation type="submission" date="2021-02" db="EMBL/GenBank/DDBJ databases">
        <title>Lysobacter arenosi sp. nov., isolated from soil of gangwondo yeongwol, south Korea.</title>
        <authorList>
            <person name="Kim K.R."/>
            <person name="Kim K.H."/>
            <person name="Jeon C.O."/>
        </authorList>
    </citation>
    <scope>NUCLEOTIDE SEQUENCE [LARGE SCALE GENOMIC DNA]</scope>
    <source>
        <strain evidence="7 8">R7</strain>
    </source>
</reference>
<comment type="similarity">
    <text evidence="3">Belongs to the SdhE FAD assembly factor family.</text>
</comment>
<protein>
    <recommendedName>
        <fullName evidence="4">FAD assembly factor SdhE</fullName>
    </recommendedName>
</protein>
<evidence type="ECO:0000256" key="6">
    <source>
        <dbReference type="ARBA" id="ARBA00023186"/>
    </source>
</evidence>
<dbReference type="InterPro" id="IPR005631">
    <property type="entry name" value="SDH"/>
</dbReference>
<name>A0ABX7RD48_9GAMM</name>
<comment type="subcellular location">
    <subcellularLocation>
        <location evidence="2">Cytoplasm</location>
    </subcellularLocation>
</comment>
<sequence length="95" mass="11341">MDFAGGNHVEGINEADERELRRLRWRCRRGMRELDQLFERYLDRAWRQAGEDERVVFLRLLETEDDKLWHWFMGNDAPTDADLAALVARIRSLPP</sequence>
<dbReference type="Proteomes" id="UP000663400">
    <property type="component" value="Chromosome"/>
</dbReference>
<dbReference type="PANTHER" id="PTHR39585">
    <property type="entry name" value="FAD ASSEMBLY FACTOR SDHE"/>
    <property type="match status" value="1"/>
</dbReference>
<proteinExistence type="inferred from homology"/>
<dbReference type="InterPro" id="IPR036714">
    <property type="entry name" value="SDH_sf"/>
</dbReference>
<evidence type="ECO:0000256" key="4">
    <source>
        <dbReference type="ARBA" id="ARBA00019418"/>
    </source>
</evidence>
<dbReference type="InterPro" id="IPR050531">
    <property type="entry name" value="SdhE_FAD_assembly_factor"/>
</dbReference>